<evidence type="ECO:0000256" key="3">
    <source>
        <dbReference type="ARBA" id="ARBA00022737"/>
    </source>
</evidence>
<dbReference type="PROSITE" id="PS50297">
    <property type="entry name" value="ANK_REP_REGION"/>
    <property type="match status" value="3"/>
</dbReference>
<dbReference type="Pfam" id="PF13962">
    <property type="entry name" value="PGG"/>
    <property type="match status" value="1"/>
</dbReference>
<evidence type="ECO:0000256" key="5">
    <source>
        <dbReference type="ARBA" id="ARBA00023043"/>
    </source>
</evidence>
<evidence type="ECO:0000256" key="6">
    <source>
        <dbReference type="ARBA" id="ARBA00023136"/>
    </source>
</evidence>
<dbReference type="GeneID" id="111279447"/>
<evidence type="ECO:0000256" key="8">
    <source>
        <dbReference type="SAM" id="Phobius"/>
    </source>
</evidence>
<feature type="repeat" description="ANK" evidence="7">
    <location>
        <begin position="274"/>
        <end position="306"/>
    </location>
</feature>
<dbReference type="InterPro" id="IPR002110">
    <property type="entry name" value="Ankyrin_rpt"/>
</dbReference>
<evidence type="ECO:0000256" key="1">
    <source>
        <dbReference type="ARBA" id="ARBA00004141"/>
    </source>
</evidence>
<dbReference type="GO" id="GO:0005886">
    <property type="term" value="C:plasma membrane"/>
    <property type="evidence" value="ECO:0007669"/>
    <property type="project" value="TreeGrafter"/>
</dbReference>
<dbReference type="RefSeq" id="XP_022722160.1">
    <property type="nucleotide sequence ID" value="XM_022866425.1"/>
</dbReference>
<protein>
    <submittedName>
        <fullName evidence="11">Ankyrin repeat-containing protein At5g02620-like</fullName>
    </submittedName>
</protein>
<organism evidence="10 11">
    <name type="scientific">Durio zibethinus</name>
    <name type="common">Durian</name>
    <dbReference type="NCBI Taxonomy" id="66656"/>
    <lineage>
        <taxon>Eukaryota</taxon>
        <taxon>Viridiplantae</taxon>
        <taxon>Streptophyta</taxon>
        <taxon>Embryophyta</taxon>
        <taxon>Tracheophyta</taxon>
        <taxon>Spermatophyta</taxon>
        <taxon>Magnoliopsida</taxon>
        <taxon>eudicotyledons</taxon>
        <taxon>Gunneridae</taxon>
        <taxon>Pentapetalae</taxon>
        <taxon>rosids</taxon>
        <taxon>malvids</taxon>
        <taxon>Malvales</taxon>
        <taxon>Malvaceae</taxon>
        <taxon>Helicteroideae</taxon>
        <taxon>Durio</taxon>
    </lineage>
</organism>
<dbReference type="SMART" id="SM00248">
    <property type="entry name" value="ANK"/>
    <property type="match status" value="7"/>
</dbReference>
<dbReference type="Pfam" id="PF00023">
    <property type="entry name" value="Ank"/>
    <property type="match status" value="1"/>
</dbReference>
<reference evidence="11" key="1">
    <citation type="submission" date="2025-08" db="UniProtKB">
        <authorList>
            <consortium name="RefSeq"/>
        </authorList>
    </citation>
    <scope>IDENTIFICATION</scope>
    <source>
        <tissue evidence="11">Fruit stalk</tissue>
    </source>
</reference>
<feature type="domain" description="PGG" evidence="9">
    <location>
        <begin position="474"/>
        <end position="583"/>
    </location>
</feature>
<feature type="transmembrane region" description="Helical" evidence="8">
    <location>
        <begin position="521"/>
        <end position="546"/>
    </location>
</feature>
<evidence type="ECO:0000256" key="2">
    <source>
        <dbReference type="ARBA" id="ARBA00022692"/>
    </source>
</evidence>
<dbReference type="AlphaFoldDB" id="A0A6P5X189"/>
<feature type="repeat" description="ANK" evidence="7">
    <location>
        <begin position="173"/>
        <end position="205"/>
    </location>
</feature>
<evidence type="ECO:0000259" key="9">
    <source>
        <dbReference type="Pfam" id="PF13962"/>
    </source>
</evidence>
<dbReference type="Pfam" id="PF12796">
    <property type="entry name" value="Ank_2"/>
    <property type="match status" value="2"/>
</dbReference>
<evidence type="ECO:0000313" key="10">
    <source>
        <dbReference type="Proteomes" id="UP000515121"/>
    </source>
</evidence>
<name>A0A6P5X189_DURZI</name>
<proteinExistence type="predicted"/>
<dbReference type="SUPFAM" id="SSF48403">
    <property type="entry name" value="Ankyrin repeat"/>
    <property type="match status" value="1"/>
</dbReference>
<accession>A0A6P5X189</accession>
<evidence type="ECO:0000256" key="7">
    <source>
        <dbReference type="PROSITE-ProRule" id="PRU00023"/>
    </source>
</evidence>
<keyword evidence="6 8" id="KW-0472">Membrane</keyword>
<evidence type="ECO:0000256" key="4">
    <source>
        <dbReference type="ARBA" id="ARBA00022989"/>
    </source>
</evidence>
<keyword evidence="3" id="KW-0677">Repeat</keyword>
<evidence type="ECO:0000313" key="11">
    <source>
        <dbReference type="RefSeq" id="XP_022722160.1"/>
    </source>
</evidence>
<keyword evidence="10" id="KW-1185">Reference proteome</keyword>
<keyword evidence="4 8" id="KW-1133">Transmembrane helix</keyword>
<dbReference type="OrthoDB" id="1847170at2759"/>
<dbReference type="InterPro" id="IPR036770">
    <property type="entry name" value="Ankyrin_rpt-contain_sf"/>
</dbReference>
<keyword evidence="2 8" id="KW-0812">Transmembrane</keyword>
<feature type="transmembrane region" description="Helical" evidence="8">
    <location>
        <begin position="591"/>
        <end position="615"/>
    </location>
</feature>
<dbReference type="InterPro" id="IPR026961">
    <property type="entry name" value="PGG_dom"/>
</dbReference>
<keyword evidence="5 7" id="KW-0040">ANK repeat</keyword>
<dbReference type="PROSITE" id="PS50088">
    <property type="entry name" value="ANK_REPEAT"/>
    <property type="match status" value="3"/>
</dbReference>
<dbReference type="PANTHER" id="PTHR24186:SF53">
    <property type="entry name" value="PGG DOMAIN-CONTAINING PROTEIN"/>
    <property type="match status" value="1"/>
</dbReference>
<dbReference type="PANTHER" id="PTHR24186">
    <property type="entry name" value="PROTEIN PHOSPHATASE 1 REGULATORY SUBUNIT"/>
    <property type="match status" value="1"/>
</dbReference>
<feature type="repeat" description="ANK" evidence="7">
    <location>
        <begin position="240"/>
        <end position="272"/>
    </location>
</feature>
<dbReference type="Gene3D" id="1.25.40.20">
    <property type="entry name" value="Ankyrin repeat-containing domain"/>
    <property type="match status" value="3"/>
</dbReference>
<comment type="subcellular location">
    <subcellularLocation>
        <location evidence="1">Membrane</location>
        <topology evidence="1">Multi-pass membrane protein</topology>
    </subcellularLocation>
</comment>
<dbReference type="KEGG" id="dzi:111279447"/>
<feature type="transmembrane region" description="Helical" evidence="8">
    <location>
        <begin position="566"/>
        <end position="584"/>
    </location>
</feature>
<gene>
    <name evidence="11" type="primary">LOC111279447</name>
</gene>
<sequence length="617" mass="69415">MVEQPMELIMMQLNPSVSSSIPSEQPMEEKAITYMDLVLFKAAANGDVEAFSDYQVALDCLVDGSQNTVLHIYSRTGGRLVVKNVRAFPCFQKRVFEREFSINFVEQLVDKCPSLLLQRNANWEIPLHIGARHGHSGIVKVLIERANVVLHEDPERGLDATGARQMLRMRDEEENTAFHLAARYGHLDVLRLLVKEDPDFDFSANTSGETPLYLAAEGGYHGMVTEMLDNCKSTVYGGPNGRTALHAAVLAGDEKTVRKLIEAKMQLTKQTDDNGRTPLHYAAHFGKRSIAKVLLEEDASAAYISDKERGMSALHMAAWQGEKGIMEEIISNCPGCCEMVDKRGWNFLHFAVVAVSPKKLKRFLVDNKINDFTNRNLFHEKNVNGYTPLHIYLTGPARQRLGWFSLNSFLLDRELQVRGWKSRQYFDQMTRKKKHIRQLLNDIGDNAEVEGLRVHPNFREKVKDEDDVSSIEVVEKTRETHLLVAALVATVTFAAAFNVPRRYKSDEQGDATLSRDPAFKAFIITDTLAFVFSLLAVLLHFLLVFLKWSLVNLRYEVIGLADVLTFYAIIAMVIAFSTGSYAVLQSSMGFAIATCSLGLTFFPGLLIASAIYKFFIR</sequence>
<dbReference type="Proteomes" id="UP000515121">
    <property type="component" value="Unplaced"/>
</dbReference>